<evidence type="ECO:0000313" key="2">
    <source>
        <dbReference type="EMBL" id="MFD2915513.1"/>
    </source>
</evidence>
<gene>
    <name evidence="2" type="ORF">ACFS29_07685</name>
</gene>
<dbReference type="PANTHER" id="PTHR37833:SF1">
    <property type="entry name" value="SIGNAL PEPTIDE PROTEIN"/>
    <property type="match status" value="1"/>
</dbReference>
<comment type="caution">
    <text evidence="2">The sequence shown here is derived from an EMBL/GenBank/DDBJ whole genome shotgun (WGS) entry which is preliminary data.</text>
</comment>
<dbReference type="InterPro" id="IPR011467">
    <property type="entry name" value="DUF1573"/>
</dbReference>
<feature type="chain" id="PRO_5046441077" evidence="1">
    <location>
        <begin position="33"/>
        <end position="144"/>
    </location>
</feature>
<name>A0ABW5ZU23_9FLAO</name>
<organism evidence="2 3">
    <name type="scientific">Psychroserpens luteus</name>
    <dbReference type="NCBI Taxonomy" id="1434066"/>
    <lineage>
        <taxon>Bacteria</taxon>
        <taxon>Pseudomonadati</taxon>
        <taxon>Bacteroidota</taxon>
        <taxon>Flavobacteriia</taxon>
        <taxon>Flavobacteriales</taxon>
        <taxon>Flavobacteriaceae</taxon>
        <taxon>Psychroserpens</taxon>
    </lineage>
</organism>
<keyword evidence="3" id="KW-1185">Reference proteome</keyword>
<keyword evidence="1" id="KW-0732">Signal</keyword>
<dbReference type="PANTHER" id="PTHR37833">
    <property type="entry name" value="LIPOPROTEIN-RELATED"/>
    <property type="match status" value="1"/>
</dbReference>
<dbReference type="EMBL" id="JBHUOS010000007">
    <property type="protein sequence ID" value="MFD2915513.1"/>
    <property type="molecule type" value="Genomic_DNA"/>
</dbReference>
<reference evidence="3" key="1">
    <citation type="journal article" date="2019" name="Int. J. Syst. Evol. Microbiol.">
        <title>The Global Catalogue of Microorganisms (GCM) 10K type strain sequencing project: providing services to taxonomists for standard genome sequencing and annotation.</title>
        <authorList>
            <consortium name="The Broad Institute Genomics Platform"/>
            <consortium name="The Broad Institute Genome Sequencing Center for Infectious Disease"/>
            <person name="Wu L."/>
            <person name="Ma J."/>
        </authorList>
    </citation>
    <scope>NUCLEOTIDE SEQUENCE [LARGE SCALE GENOMIC DNA]</scope>
    <source>
        <strain evidence="3">KCTC 32514</strain>
    </source>
</reference>
<evidence type="ECO:0000256" key="1">
    <source>
        <dbReference type="SAM" id="SignalP"/>
    </source>
</evidence>
<sequence length="144" mass="15583">MNFITLKTNSLKSIFNCALVAIALLFTSMSFAQNETSGVLTFETTTIDYGTIQQNADGVRVFTFKNTGDAPIVISNVKTSCGCTVPTYPKQAVLPGTSAEISIKYATNRLGKFSKSITVMSNATEGNKILRIKGEVLKDLDNQQ</sequence>
<dbReference type="InterPro" id="IPR013783">
    <property type="entry name" value="Ig-like_fold"/>
</dbReference>
<feature type="signal peptide" evidence="1">
    <location>
        <begin position="1"/>
        <end position="32"/>
    </location>
</feature>
<dbReference type="Pfam" id="PF07610">
    <property type="entry name" value="DUF1573"/>
    <property type="match status" value="1"/>
</dbReference>
<proteinExistence type="predicted"/>
<evidence type="ECO:0000313" key="3">
    <source>
        <dbReference type="Proteomes" id="UP001597548"/>
    </source>
</evidence>
<accession>A0ABW5ZU23</accession>
<dbReference type="Proteomes" id="UP001597548">
    <property type="component" value="Unassembled WGS sequence"/>
</dbReference>
<dbReference type="RefSeq" id="WP_194509591.1">
    <property type="nucleotide sequence ID" value="NZ_JADILU010000008.1"/>
</dbReference>
<protein>
    <submittedName>
        <fullName evidence="2">DUF1573 domain-containing protein</fullName>
    </submittedName>
</protein>
<dbReference type="Gene3D" id="2.60.40.10">
    <property type="entry name" value="Immunoglobulins"/>
    <property type="match status" value="1"/>
</dbReference>